<feature type="region of interest" description="Disordered" evidence="1">
    <location>
        <begin position="1"/>
        <end position="71"/>
    </location>
</feature>
<comment type="caution">
    <text evidence="2">The sequence shown here is derived from an EMBL/GenBank/DDBJ whole genome shotgun (WGS) entry which is preliminary data.</text>
</comment>
<dbReference type="Proteomes" id="UP000053558">
    <property type="component" value="Unassembled WGS sequence"/>
</dbReference>
<dbReference type="KEGG" id="cput:CONPUDRAFT_139893"/>
<protein>
    <submittedName>
        <fullName evidence="2">Uncharacterized protein</fullName>
    </submittedName>
</protein>
<dbReference type="RefSeq" id="XP_007773956.1">
    <property type="nucleotide sequence ID" value="XM_007775766.1"/>
</dbReference>
<proteinExistence type="predicted"/>
<name>A0A5M3MA12_CONPW</name>
<dbReference type="GeneID" id="19201414"/>
<feature type="compositionally biased region" description="Low complexity" evidence="1">
    <location>
        <begin position="35"/>
        <end position="53"/>
    </location>
</feature>
<organism evidence="2 3">
    <name type="scientific">Coniophora puteana (strain RWD-64-598)</name>
    <name type="common">Brown rot fungus</name>
    <dbReference type="NCBI Taxonomy" id="741705"/>
    <lineage>
        <taxon>Eukaryota</taxon>
        <taxon>Fungi</taxon>
        <taxon>Dikarya</taxon>
        <taxon>Basidiomycota</taxon>
        <taxon>Agaricomycotina</taxon>
        <taxon>Agaricomycetes</taxon>
        <taxon>Agaricomycetidae</taxon>
        <taxon>Boletales</taxon>
        <taxon>Coniophorineae</taxon>
        <taxon>Coniophoraceae</taxon>
        <taxon>Coniophora</taxon>
    </lineage>
</organism>
<sequence>MSLHNSASLQTMSSESSSKSSIISRSVRMVKKRLSTMSLRSSGRSGRDSGSPSKTRSHQVDSFTSSSSNSLSPLEAMLPVLASPYPLWIPC</sequence>
<evidence type="ECO:0000256" key="1">
    <source>
        <dbReference type="SAM" id="MobiDB-lite"/>
    </source>
</evidence>
<reference evidence="3" key="1">
    <citation type="journal article" date="2012" name="Science">
        <title>The Paleozoic origin of enzymatic lignin decomposition reconstructed from 31 fungal genomes.</title>
        <authorList>
            <person name="Floudas D."/>
            <person name="Binder M."/>
            <person name="Riley R."/>
            <person name="Barry K."/>
            <person name="Blanchette R.A."/>
            <person name="Henrissat B."/>
            <person name="Martinez A.T."/>
            <person name="Otillar R."/>
            <person name="Spatafora J.W."/>
            <person name="Yadav J.S."/>
            <person name="Aerts A."/>
            <person name="Benoit I."/>
            <person name="Boyd A."/>
            <person name="Carlson A."/>
            <person name="Copeland A."/>
            <person name="Coutinho P.M."/>
            <person name="de Vries R.P."/>
            <person name="Ferreira P."/>
            <person name="Findley K."/>
            <person name="Foster B."/>
            <person name="Gaskell J."/>
            <person name="Glotzer D."/>
            <person name="Gorecki P."/>
            <person name="Heitman J."/>
            <person name="Hesse C."/>
            <person name="Hori C."/>
            <person name="Igarashi K."/>
            <person name="Jurgens J.A."/>
            <person name="Kallen N."/>
            <person name="Kersten P."/>
            <person name="Kohler A."/>
            <person name="Kuees U."/>
            <person name="Kumar T.K.A."/>
            <person name="Kuo A."/>
            <person name="LaButti K."/>
            <person name="Larrondo L.F."/>
            <person name="Lindquist E."/>
            <person name="Ling A."/>
            <person name="Lombard V."/>
            <person name="Lucas S."/>
            <person name="Lundell T."/>
            <person name="Martin R."/>
            <person name="McLaughlin D.J."/>
            <person name="Morgenstern I."/>
            <person name="Morin E."/>
            <person name="Murat C."/>
            <person name="Nagy L.G."/>
            <person name="Nolan M."/>
            <person name="Ohm R.A."/>
            <person name="Patyshakuliyeva A."/>
            <person name="Rokas A."/>
            <person name="Ruiz-Duenas F.J."/>
            <person name="Sabat G."/>
            <person name="Salamov A."/>
            <person name="Samejima M."/>
            <person name="Schmutz J."/>
            <person name="Slot J.C."/>
            <person name="St John F."/>
            <person name="Stenlid J."/>
            <person name="Sun H."/>
            <person name="Sun S."/>
            <person name="Syed K."/>
            <person name="Tsang A."/>
            <person name="Wiebenga A."/>
            <person name="Young D."/>
            <person name="Pisabarro A."/>
            <person name="Eastwood D.C."/>
            <person name="Martin F."/>
            <person name="Cullen D."/>
            <person name="Grigoriev I.V."/>
            <person name="Hibbett D.S."/>
        </authorList>
    </citation>
    <scope>NUCLEOTIDE SEQUENCE [LARGE SCALE GENOMIC DNA]</scope>
    <source>
        <strain evidence="3">RWD-64-598 SS2</strain>
    </source>
</reference>
<feature type="compositionally biased region" description="Low complexity" evidence="1">
    <location>
        <begin position="62"/>
        <end position="71"/>
    </location>
</feature>
<feature type="compositionally biased region" description="Low complexity" evidence="1">
    <location>
        <begin position="1"/>
        <end position="26"/>
    </location>
</feature>
<gene>
    <name evidence="2" type="ORF">CONPUDRAFT_139893</name>
</gene>
<evidence type="ECO:0000313" key="3">
    <source>
        <dbReference type="Proteomes" id="UP000053558"/>
    </source>
</evidence>
<dbReference type="EMBL" id="JH711587">
    <property type="protein sequence ID" value="EIW75963.1"/>
    <property type="molecule type" value="Genomic_DNA"/>
</dbReference>
<keyword evidence="3" id="KW-1185">Reference proteome</keyword>
<evidence type="ECO:0000313" key="2">
    <source>
        <dbReference type="EMBL" id="EIW75963.1"/>
    </source>
</evidence>
<accession>A0A5M3MA12</accession>
<dbReference type="AlphaFoldDB" id="A0A5M3MA12"/>